<dbReference type="Proteomes" id="UP000515121">
    <property type="component" value="Unplaced"/>
</dbReference>
<feature type="non-terminal residue" evidence="3">
    <location>
        <position position="472"/>
    </location>
</feature>
<reference evidence="3" key="1">
    <citation type="submission" date="2025-08" db="UniProtKB">
        <authorList>
            <consortium name="RefSeq"/>
        </authorList>
    </citation>
    <scope>IDENTIFICATION</scope>
    <source>
        <tissue evidence="3">Fruit stalk</tissue>
    </source>
</reference>
<gene>
    <name evidence="3" type="primary">LOC111297714</name>
</gene>
<dbReference type="PANTHER" id="PTHR24177:SF329">
    <property type="entry name" value="ANKYRIN REPEAT PROTEIN"/>
    <property type="match status" value="1"/>
</dbReference>
<dbReference type="Gene3D" id="1.25.40.20">
    <property type="entry name" value="Ankyrin repeat-containing domain"/>
    <property type="match status" value="1"/>
</dbReference>
<evidence type="ECO:0000313" key="2">
    <source>
        <dbReference type="Proteomes" id="UP000515121"/>
    </source>
</evidence>
<dbReference type="AlphaFoldDB" id="A0A6P5Z5U4"/>
<dbReference type="GO" id="GO:0016020">
    <property type="term" value="C:membrane"/>
    <property type="evidence" value="ECO:0007669"/>
    <property type="project" value="TreeGrafter"/>
</dbReference>
<proteinExistence type="predicted"/>
<feature type="repeat" description="ANK" evidence="1">
    <location>
        <begin position="94"/>
        <end position="126"/>
    </location>
</feature>
<accession>A0A6P5Z5U4</accession>
<dbReference type="Pfam" id="PF12796">
    <property type="entry name" value="Ank_2"/>
    <property type="match status" value="1"/>
</dbReference>
<organism evidence="2 3">
    <name type="scientific">Durio zibethinus</name>
    <name type="common">Durian</name>
    <dbReference type="NCBI Taxonomy" id="66656"/>
    <lineage>
        <taxon>Eukaryota</taxon>
        <taxon>Viridiplantae</taxon>
        <taxon>Streptophyta</taxon>
        <taxon>Embryophyta</taxon>
        <taxon>Tracheophyta</taxon>
        <taxon>Spermatophyta</taxon>
        <taxon>Magnoliopsida</taxon>
        <taxon>eudicotyledons</taxon>
        <taxon>Gunneridae</taxon>
        <taxon>Pentapetalae</taxon>
        <taxon>rosids</taxon>
        <taxon>malvids</taxon>
        <taxon>Malvales</taxon>
        <taxon>Malvaceae</taxon>
        <taxon>Helicteroideae</taxon>
        <taxon>Durio</taxon>
    </lineage>
</organism>
<evidence type="ECO:0000313" key="3">
    <source>
        <dbReference type="RefSeq" id="XP_022748089.1"/>
    </source>
</evidence>
<keyword evidence="2" id="KW-1185">Reference proteome</keyword>
<dbReference type="InterPro" id="IPR036770">
    <property type="entry name" value="Ankyrin_rpt-contain_sf"/>
</dbReference>
<dbReference type="PANTHER" id="PTHR24177">
    <property type="entry name" value="CASKIN"/>
    <property type="match status" value="1"/>
</dbReference>
<dbReference type="SMART" id="SM00248">
    <property type="entry name" value="ANK"/>
    <property type="match status" value="4"/>
</dbReference>
<dbReference type="OrthoDB" id="1880601at2759"/>
<protein>
    <submittedName>
        <fullName evidence="3">Uncharacterized protein LOC111297714</fullName>
    </submittedName>
</protein>
<dbReference type="GeneID" id="111297714"/>
<dbReference type="SUPFAM" id="SSF48403">
    <property type="entry name" value="Ankyrin repeat"/>
    <property type="match status" value="1"/>
</dbReference>
<dbReference type="SUPFAM" id="SSF140860">
    <property type="entry name" value="Pseudo ankyrin repeat-like"/>
    <property type="match status" value="1"/>
</dbReference>
<dbReference type="InterPro" id="IPR002110">
    <property type="entry name" value="Ankyrin_rpt"/>
</dbReference>
<name>A0A6P5Z5U4_DURZI</name>
<keyword evidence="1" id="KW-0040">ANK repeat</keyword>
<sequence>MGALNAIQISYAPNMLSYIADMTTAIDASNTSDEICQQSPKSDSNTRTESVAAVVKRTDILDLIKSIFRNDLEATNRLLTAKPQLINAEVFRTTVRRPIHLAVTAGNLEIVNELLSYMSEEDVKAQGSSGRTALHLVACSPGNTEIAKSLIGRNKKLLTFPDKHGFIPLSFACDRGNKDMTHYLYNETTLAYLLSRENKTQAASVVSSCIRSKLFDVALDMLRRCPKLAVAKTSVGSNAVLELSLQPSAFLSCCGLSFRQRMIYSSLSSGDDVRINTLEQQDQKETKNFMMQGKEKLFEFWSILLEFFGIKQLYDLKLTHVYAHELLLLISKTIAGLSVEEIHQSLVEEAIINASERGMTEFIVEIIKSNPDLLRTLDNDGKNIIEIAVAYRQEKVFSLIYAHEVLKYDLSTFADNYDNNLLHLAGLLEAQSQLKLDQISGAALQMQRELQWFKEVESIVPPAYKHRKNDGQ</sequence>
<dbReference type="RefSeq" id="XP_022748089.1">
    <property type="nucleotide sequence ID" value="XM_022892354.1"/>
</dbReference>
<evidence type="ECO:0000256" key="1">
    <source>
        <dbReference type="PROSITE-ProRule" id="PRU00023"/>
    </source>
</evidence>
<dbReference type="PROSITE" id="PS50088">
    <property type="entry name" value="ANK_REPEAT"/>
    <property type="match status" value="1"/>
</dbReference>
<dbReference type="KEGG" id="dzi:111297714"/>